<proteinExistence type="predicted"/>
<accession>A0A844CVY4</accession>
<keyword evidence="4" id="KW-1185">Reference proteome</keyword>
<dbReference type="Pfam" id="PF13302">
    <property type="entry name" value="Acetyltransf_3"/>
    <property type="match status" value="1"/>
</dbReference>
<reference evidence="3 4" key="1">
    <citation type="submission" date="2019-05" db="EMBL/GenBank/DDBJ databases">
        <title>Roseovarius bejariae sp. nov., a moderately halophylic bacterium isolated from a saline soil in Rambla Salada (Murcia).</title>
        <authorList>
            <person name="Castro D.J."/>
            <person name="Gomez-Altuve A."/>
            <person name="Reina J.C."/>
            <person name="Rodriguez M."/>
            <person name="Sampedro I."/>
            <person name="Llamas I."/>
            <person name="Martinez-Checa F."/>
        </authorList>
    </citation>
    <scope>NUCLEOTIDE SEQUENCE [LARGE SCALE GENOMIC DNA]</scope>
    <source>
        <strain evidence="3 4">A21</strain>
    </source>
</reference>
<feature type="compositionally biased region" description="Pro residues" evidence="1">
    <location>
        <begin position="7"/>
        <end position="20"/>
    </location>
</feature>
<dbReference type="SUPFAM" id="SSF55729">
    <property type="entry name" value="Acyl-CoA N-acyltransferases (Nat)"/>
    <property type="match status" value="1"/>
</dbReference>
<feature type="region of interest" description="Disordered" evidence="1">
    <location>
        <begin position="1"/>
        <end position="22"/>
    </location>
</feature>
<dbReference type="AlphaFoldDB" id="A0A844CVY4"/>
<dbReference type="InterPro" id="IPR016181">
    <property type="entry name" value="Acyl_CoA_acyltransferase"/>
</dbReference>
<dbReference type="GO" id="GO:0008999">
    <property type="term" value="F:protein-N-terminal-alanine acetyltransferase activity"/>
    <property type="evidence" value="ECO:0007669"/>
    <property type="project" value="TreeGrafter"/>
</dbReference>
<feature type="domain" description="N-acetyltransferase" evidence="2">
    <location>
        <begin position="32"/>
        <end position="185"/>
    </location>
</feature>
<dbReference type="EMBL" id="SZWE01000001">
    <property type="protein sequence ID" value="MRU16229.1"/>
    <property type="molecule type" value="Genomic_DNA"/>
</dbReference>
<evidence type="ECO:0000313" key="4">
    <source>
        <dbReference type="Proteomes" id="UP000564704"/>
    </source>
</evidence>
<dbReference type="Proteomes" id="UP000564704">
    <property type="component" value="Unassembled WGS sequence"/>
</dbReference>
<keyword evidence="3" id="KW-0808">Transferase</keyword>
<dbReference type="FunFam" id="3.40.630.30:FF:000047">
    <property type="entry name" value="Acetyltransferase, GNAT family"/>
    <property type="match status" value="1"/>
</dbReference>
<dbReference type="PROSITE" id="PS51186">
    <property type="entry name" value="GNAT"/>
    <property type="match status" value="1"/>
</dbReference>
<dbReference type="GO" id="GO:1990189">
    <property type="term" value="F:protein N-terminal-serine acetyltransferase activity"/>
    <property type="evidence" value="ECO:0007669"/>
    <property type="project" value="TreeGrafter"/>
</dbReference>
<dbReference type="OrthoDB" id="5295305at2"/>
<evidence type="ECO:0000259" key="2">
    <source>
        <dbReference type="PROSITE" id="PS51186"/>
    </source>
</evidence>
<evidence type="ECO:0000313" key="3">
    <source>
        <dbReference type="EMBL" id="MRU16229.1"/>
    </source>
</evidence>
<dbReference type="PANTHER" id="PTHR43441:SF2">
    <property type="entry name" value="FAMILY ACETYLTRANSFERASE, PUTATIVE (AFU_ORTHOLOGUE AFUA_7G00850)-RELATED"/>
    <property type="match status" value="1"/>
</dbReference>
<dbReference type="InterPro" id="IPR000182">
    <property type="entry name" value="GNAT_dom"/>
</dbReference>
<comment type="caution">
    <text evidence="3">The sequence shown here is derived from an EMBL/GenBank/DDBJ whole genome shotgun (WGS) entry which is preliminary data.</text>
</comment>
<dbReference type="Gene3D" id="3.40.630.30">
    <property type="match status" value="1"/>
</dbReference>
<organism evidence="3 4">
    <name type="scientific">Roseovarius bejariae</name>
    <dbReference type="NCBI Taxonomy" id="2576383"/>
    <lineage>
        <taxon>Bacteria</taxon>
        <taxon>Pseudomonadati</taxon>
        <taxon>Pseudomonadota</taxon>
        <taxon>Alphaproteobacteria</taxon>
        <taxon>Rhodobacterales</taxon>
        <taxon>Roseobacteraceae</taxon>
        <taxon>Roseovarius</taxon>
    </lineage>
</organism>
<gene>
    <name evidence="3" type="ORF">FDP25_12375</name>
</gene>
<dbReference type="InterPro" id="IPR051908">
    <property type="entry name" value="Ribosomal_N-acetyltransferase"/>
</dbReference>
<name>A0A844CVY4_9RHOB</name>
<sequence>MDQSRPVGPPVPDWTPPPVPTGEGLSGRYARLELLDADRHAALLFKAFDGHDEVWTYMPDGPFASAAQFHRWMREATARDDILFYAICDETTGEYGGFASYLRMKPAAGSIEVGFIAMAPQLQRTRAATEAIYLMMKWAFEAGYRRFEWKCDALNAASRRAAQRLGLSYEGIFRQATVYKGRNRDTAWFAAIDKEWPALNEAFQFWLSPANFDETGTQRERLSDLTSLVRAASDPAQARQRP</sequence>
<dbReference type="PANTHER" id="PTHR43441">
    <property type="entry name" value="RIBOSOMAL-PROTEIN-SERINE ACETYLTRANSFERASE"/>
    <property type="match status" value="1"/>
</dbReference>
<evidence type="ECO:0000256" key="1">
    <source>
        <dbReference type="SAM" id="MobiDB-lite"/>
    </source>
</evidence>
<protein>
    <submittedName>
        <fullName evidence="3">GNAT family N-acetyltransferase</fullName>
    </submittedName>
</protein>
<dbReference type="RefSeq" id="WP_154152162.1">
    <property type="nucleotide sequence ID" value="NZ_SZWE01000001.1"/>
</dbReference>